<evidence type="ECO:0000256" key="5">
    <source>
        <dbReference type="ARBA" id="ARBA00022475"/>
    </source>
</evidence>
<dbReference type="InterPro" id="IPR018076">
    <property type="entry name" value="T2SS_GspF_dom"/>
</dbReference>
<dbReference type="InterPro" id="IPR042094">
    <property type="entry name" value="T2SS_GspF_sf"/>
</dbReference>
<keyword evidence="15" id="KW-1185">Reference proteome</keyword>
<dbReference type="PANTHER" id="PTHR30012:SF0">
    <property type="entry name" value="TYPE II SECRETION SYSTEM PROTEIN F-RELATED"/>
    <property type="match status" value="1"/>
</dbReference>
<accession>D4H3X9</accession>
<evidence type="ECO:0000256" key="3">
    <source>
        <dbReference type="ARBA" id="ARBA00005745"/>
    </source>
</evidence>
<dbReference type="PANTHER" id="PTHR30012">
    <property type="entry name" value="GENERAL SECRETION PATHWAY PROTEIN"/>
    <property type="match status" value="1"/>
</dbReference>
<reference evidence="14 15" key="1">
    <citation type="journal article" date="2010" name="Stand. Genomic Sci.">
        <title>Complete genome sequence of Denitrovibrio acetiphilus type strain (N2460).</title>
        <authorList>
            <person name="Kiss H."/>
            <person name="Lang E."/>
            <person name="Lapidus A."/>
            <person name="Copeland A."/>
            <person name="Nolan M."/>
            <person name="Glavina Del Rio T."/>
            <person name="Chen F."/>
            <person name="Lucas S."/>
            <person name="Tice H."/>
            <person name="Cheng J.F."/>
            <person name="Han C."/>
            <person name="Goodwin L."/>
            <person name="Pitluck S."/>
            <person name="Liolios K."/>
            <person name="Pati A."/>
            <person name="Ivanova N."/>
            <person name="Mavromatis K."/>
            <person name="Chen A."/>
            <person name="Palaniappan K."/>
            <person name="Land M."/>
            <person name="Hauser L."/>
            <person name="Chang Y.J."/>
            <person name="Jeffries C.D."/>
            <person name="Detter J.C."/>
            <person name="Brettin T."/>
            <person name="Spring S."/>
            <person name="Rohde M."/>
            <person name="Goker M."/>
            <person name="Woyke T."/>
            <person name="Bristow J."/>
            <person name="Eisen J.A."/>
            <person name="Markowitz V."/>
            <person name="Hugenholtz P."/>
            <person name="Kyrpides N.C."/>
            <person name="Klenk H.P."/>
        </authorList>
    </citation>
    <scope>NUCLEOTIDE SEQUENCE [LARGE SCALE GENOMIC DNA]</scope>
    <source>
        <strain evidence="15">DSM 12809 / NBRC 114555 / N2460</strain>
    </source>
</reference>
<organism evidence="14 15">
    <name type="scientific">Denitrovibrio acetiphilus (strain DSM 12809 / NBRC 114555 / N2460)</name>
    <dbReference type="NCBI Taxonomy" id="522772"/>
    <lineage>
        <taxon>Bacteria</taxon>
        <taxon>Pseudomonadati</taxon>
        <taxon>Deferribacterota</taxon>
        <taxon>Deferribacteres</taxon>
        <taxon>Deferribacterales</taxon>
        <taxon>Geovibrionaceae</taxon>
        <taxon>Denitrovibrio</taxon>
    </lineage>
</organism>
<dbReference type="Pfam" id="PF00482">
    <property type="entry name" value="T2SSF"/>
    <property type="match status" value="2"/>
</dbReference>
<keyword evidence="7 11" id="KW-0812">Transmembrane</keyword>
<dbReference type="Gene3D" id="1.20.81.30">
    <property type="entry name" value="Type II secretion system (T2SS), domain F"/>
    <property type="match status" value="2"/>
</dbReference>
<evidence type="ECO:0000256" key="1">
    <source>
        <dbReference type="ARBA" id="ARBA00002684"/>
    </source>
</evidence>
<keyword evidence="8 12" id="KW-1133">Transmembrane helix</keyword>
<dbReference type="eggNOG" id="COG1459">
    <property type="taxonomic scope" value="Bacteria"/>
</dbReference>
<sequence length="397" mass="44285">MPVFTYDGLDKQGKRVKGSIESAGRNAALAKLSADGILVAQLSQASDKRKRDRYSFSLKKKALPDIFFQLSILISSGIPLTRALKVTADTVKDTKMKRSLLDMEEKVSSGKRFSDAMKPYEKIYTELYIHLIRTSEKVGRLSSVLLDISRFEEERRKTGEKITSAMMYPSVVMMLGLGVVGFMLTFVVPKLESIFKSAGADIPSSTKILLGTSRFLQDYGMYVFLLLLLLIIGLRKLYTAKGKFRAKVDQKLYKIAFVRHVTVSHLAHVLSFQIREGLPLVEALSNTASGLKNVYVKDALEGVSESVKGGRKFSESVMETQLFDELFVAAVATGEKSGTLPDLLDRVNTYYSRKTEQFTSRFVSIIEPVFIMFIGLVVGFIVISIMDPLFSINTLVK</sequence>
<dbReference type="OrthoDB" id="9778391at2"/>
<dbReference type="GO" id="GO:0005886">
    <property type="term" value="C:plasma membrane"/>
    <property type="evidence" value="ECO:0007669"/>
    <property type="project" value="UniProtKB-SubCell"/>
</dbReference>
<comment type="subcellular location">
    <subcellularLocation>
        <location evidence="2">Cell inner membrane</location>
        <topology evidence="2">Multi-pass membrane protein</topology>
    </subcellularLocation>
    <subcellularLocation>
        <location evidence="11">Cell membrane</location>
        <topology evidence="11">Multi-pass membrane protein</topology>
    </subcellularLocation>
</comment>
<keyword evidence="6" id="KW-0997">Cell inner membrane</keyword>
<feature type="transmembrane region" description="Helical" evidence="12">
    <location>
        <begin position="165"/>
        <end position="188"/>
    </location>
</feature>
<keyword evidence="9 12" id="KW-0472">Membrane</keyword>
<dbReference type="AlphaFoldDB" id="D4H3X9"/>
<dbReference type="HOGENOM" id="CLU_035032_0_1_0"/>
<dbReference type="FunFam" id="1.20.81.30:FF:000001">
    <property type="entry name" value="Type II secretion system protein F"/>
    <property type="match status" value="1"/>
</dbReference>
<dbReference type="GO" id="GO:0009306">
    <property type="term" value="P:protein secretion"/>
    <property type="evidence" value="ECO:0007669"/>
    <property type="project" value="InterPro"/>
</dbReference>
<dbReference type="KEGG" id="dap:Dacet_0492"/>
<evidence type="ECO:0000256" key="8">
    <source>
        <dbReference type="ARBA" id="ARBA00022989"/>
    </source>
</evidence>
<dbReference type="InterPro" id="IPR001992">
    <property type="entry name" value="T2SS_GspF/T4SS_PilC_CS"/>
</dbReference>
<dbReference type="PROSITE" id="PS00874">
    <property type="entry name" value="T2SP_F"/>
    <property type="match status" value="1"/>
</dbReference>
<evidence type="ECO:0000256" key="9">
    <source>
        <dbReference type="ARBA" id="ARBA00023136"/>
    </source>
</evidence>
<keyword evidence="5" id="KW-1003">Cell membrane</keyword>
<dbReference type="FunCoup" id="D4H3X9">
    <property type="interactions" value="260"/>
</dbReference>
<name>D4H3X9_DENA2</name>
<dbReference type="InParanoid" id="D4H3X9"/>
<dbReference type="InterPro" id="IPR003004">
    <property type="entry name" value="GspF/PilC"/>
</dbReference>
<gene>
    <name evidence="14" type="ordered locus">Dacet_0492</name>
</gene>
<keyword evidence="4 11" id="KW-0813">Transport</keyword>
<evidence type="ECO:0000313" key="15">
    <source>
        <dbReference type="Proteomes" id="UP000002012"/>
    </source>
</evidence>
<dbReference type="PRINTS" id="PR00812">
    <property type="entry name" value="BCTERIALGSPF"/>
</dbReference>
<evidence type="ECO:0000313" key="14">
    <source>
        <dbReference type="EMBL" id="ADD67290.1"/>
    </source>
</evidence>
<evidence type="ECO:0000256" key="7">
    <source>
        <dbReference type="ARBA" id="ARBA00022692"/>
    </source>
</evidence>
<comment type="function">
    <text evidence="1">Component of the type II secretion system inner membrane complex required for the energy-dependent secretion of extracellular factors such as proteases and toxins from the periplasm.</text>
</comment>
<evidence type="ECO:0000256" key="10">
    <source>
        <dbReference type="ARBA" id="ARBA00030750"/>
    </source>
</evidence>
<evidence type="ECO:0000259" key="13">
    <source>
        <dbReference type="Pfam" id="PF00482"/>
    </source>
</evidence>
<dbReference type="PaxDb" id="522772-Dacet_0492"/>
<dbReference type="RefSeq" id="WP_013009834.1">
    <property type="nucleotide sequence ID" value="NC_013943.1"/>
</dbReference>
<dbReference type="Proteomes" id="UP000002012">
    <property type="component" value="Chromosome"/>
</dbReference>
<comment type="similarity">
    <text evidence="3 11">Belongs to the GSP F family.</text>
</comment>
<evidence type="ECO:0000256" key="4">
    <source>
        <dbReference type="ARBA" id="ARBA00022448"/>
    </source>
</evidence>
<dbReference type="EMBL" id="CP001968">
    <property type="protein sequence ID" value="ADD67290.1"/>
    <property type="molecule type" value="Genomic_DNA"/>
</dbReference>
<feature type="domain" description="Type II secretion system protein GspF" evidence="13">
    <location>
        <begin position="269"/>
        <end position="386"/>
    </location>
</feature>
<feature type="transmembrane region" description="Helical" evidence="12">
    <location>
        <begin position="219"/>
        <end position="238"/>
    </location>
</feature>
<feature type="transmembrane region" description="Helical" evidence="12">
    <location>
        <begin position="362"/>
        <end position="386"/>
    </location>
</feature>
<evidence type="ECO:0000256" key="2">
    <source>
        <dbReference type="ARBA" id="ARBA00004429"/>
    </source>
</evidence>
<evidence type="ECO:0000256" key="12">
    <source>
        <dbReference type="SAM" id="Phobius"/>
    </source>
</evidence>
<evidence type="ECO:0000256" key="6">
    <source>
        <dbReference type="ARBA" id="ARBA00022519"/>
    </source>
</evidence>
<feature type="domain" description="Type II secretion system protein GspF" evidence="13">
    <location>
        <begin position="69"/>
        <end position="189"/>
    </location>
</feature>
<dbReference type="STRING" id="522772.Dacet_0492"/>
<protein>
    <recommendedName>
        <fullName evidence="10">General secretion pathway protein F</fullName>
    </recommendedName>
</protein>
<evidence type="ECO:0000256" key="11">
    <source>
        <dbReference type="RuleBase" id="RU003923"/>
    </source>
</evidence>
<proteinExistence type="inferred from homology"/>